<organism evidence="14 15">
    <name type="scientific">Nocardioides jiangsuensis</name>
    <dbReference type="NCBI Taxonomy" id="2866161"/>
    <lineage>
        <taxon>Bacteria</taxon>
        <taxon>Bacillati</taxon>
        <taxon>Actinomycetota</taxon>
        <taxon>Actinomycetes</taxon>
        <taxon>Propionibacteriales</taxon>
        <taxon>Nocardioidaceae</taxon>
        <taxon>Nocardioides</taxon>
    </lineage>
</organism>
<keyword evidence="8 10" id="KW-0472">Membrane</keyword>
<dbReference type="PANTHER" id="PTHR43099">
    <property type="entry name" value="UPF0053 PROTEIN YRKA"/>
    <property type="match status" value="1"/>
</dbReference>
<dbReference type="PROSITE" id="PS51371">
    <property type="entry name" value="CBS"/>
    <property type="match status" value="2"/>
</dbReference>
<keyword evidence="15" id="KW-1185">Reference proteome</keyword>
<dbReference type="Gene3D" id="3.10.580.10">
    <property type="entry name" value="CBS-domain"/>
    <property type="match status" value="1"/>
</dbReference>
<evidence type="ECO:0000256" key="4">
    <source>
        <dbReference type="ARBA" id="ARBA00022692"/>
    </source>
</evidence>
<comment type="subcellular location">
    <subcellularLocation>
        <location evidence="1">Cell membrane</location>
        <topology evidence="1">Multi-pass membrane protein</topology>
    </subcellularLocation>
</comment>
<dbReference type="PANTHER" id="PTHR43099:SF5">
    <property type="entry name" value="HLYC_CORC FAMILY TRANSPORTER"/>
    <property type="match status" value="1"/>
</dbReference>
<evidence type="ECO:0000313" key="14">
    <source>
        <dbReference type="EMBL" id="MBY9076355.1"/>
    </source>
</evidence>
<dbReference type="InterPro" id="IPR005170">
    <property type="entry name" value="Transptr-assoc_dom"/>
</dbReference>
<feature type="transmembrane region" description="Helical" evidence="11">
    <location>
        <begin position="6"/>
        <end position="31"/>
    </location>
</feature>
<evidence type="ECO:0000256" key="8">
    <source>
        <dbReference type="ARBA" id="ARBA00023136"/>
    </source>
</evidence>
<evidence type="ECO:0000256" key="5">
    <source>
        <dbReference type="ARBA" id="ARBA00022737"/>
    </source>
</evidence>
<evidence type="ECO:0000256" key="7">
    <source>
        <dbReference type="ARBA" id="ARBA00023122"/>
    </source>
</evidence>
<dbReference type="InterPro" id="IPR051676">
    <property type="entry name" value="UPF0053_domain"/>
</dbReference>
<feature type="domain" description="CBS" evidence="12">
    <location>
        <begin position="281"/>
        <end position="338"/>
    </location>
</feature>
<protein>
    <submittedName>
        <fullName evidence="14">Hemolysin family protein</fullName>
    </submittedName>
</protein>
<dbReference type="EMBL" id="JAIEZQ010000003">
    <property type="protein sequence ID" value="MBY9076355.1"/>
    <property type="molecule type" value="Genomic_DNA"/>
</dbReference>
<dbReference type="InterPro" id="IPR000644">
    <property type="entry name" value="CBS_dom"/>
</dbReference>
<dbReference type="CDD" id="cd04590">
    <property type="entry name" value="CBS_pair_CorC_HlyC_assoc"/>
    <property type="match status" value="1"/>
</dbReference>
<dbReference type="InterPro" id="IPR044751">
    <property type="entry name" value="Ion_transp-like_CBS"/>
</dbReference>
<feature type="transmembrane region" description="Helical" evidence="11">
    <location>
        <begin position="102"/>
        <end position="123"/>
    </location>
</feature>
<dbReference type="InterPro" id="IPR002550">
    <property type="entry name" value="CNNM"/>
</dbReference>
<dbReference type="SMART" id="SM01091">
    <property type="entry name" value="CorC_HlyC"/>
    <property type="match status" value="1"/>
</dbReference>
<dbReference type="Pfam" id="PF00571">
    <property type="entry name" value="CBS"/>
    <property type="match status" value="2"/>
</dbReference>
<evidence type="ECO:0000256" key="10">
    <source>
        <dbReference type="PROSITE-ProRule" id="PRU01193"/>
    </source>
</evidence>
<accession>A0ABS7RMU3</accession>
<reference evidence="14 15" key="1">
    <citation type="submission" date="2021-08" db="EMBL/GenBank/DDBJ databases">
        <title>Nocardioides bacterium WL0053 sp. nov., isolated from the sediment.</title>
        <authorList>
            <person name="Wang L."/>
            <person name="Zhang D."/>
            <person name="Zhang A."/>
        </authorList>
    </citation>
    <scope>NUCLEOTIDE SEQUENCE [LARGE SCALE GENOMIC DNA]</scope>
    <source>
        <strain evidence="14 15">WL0053</strain>
    </source>
</reference>
<keyword evidence="6 10" id="KW-1133">Transmembrane helix</keyword>
<gene>
    <name evidence="14" type="ORF">K1X13_16095</name>
</gene>
<dbReference type="Gene3D" id="3.30.465.10">
    <property type="match status" value="1"/>
</dbReference>
<dbReference type="Pfam" id="PF01595">
    <property type="entry name" value="CNNM"/>
    <property type="match status" value="1"/>
</dbReference>
<dbReference type="InterPro" id="IPR036318">
    <property type="entry name" value="FAD-bd_PCMH-like_sf"/>
</dbReference>
<dbReference type="Proteomes" id="UP000754710">
    <property type="component" value="Unassembled WGS sequence"/>
</dbReference>
<dbReference type="InterPro" id="IPR016169">
    <property type="entry name" value="FAD-bd_PCMH_sub2"/>
</dbReference>
<dbReference type="Pfam" id="PF03471">
    <property type="entry name" value="CorC_HlyC"/>
    <property type="match status" value="1"/>
</dbReference>
<evidence type="ECO:0000256" key="9">
    <source>
        <dbReference type="PROSITE-ProRule" id="PRU00703"/>
    </source>
</evidence>
<name>A0ABS7RMU3_9ACTN</name>
<keyword evidence="5" id="KW-0677">Repeat</keyword>
<evidence type="ECO:0000256" key="1">
    <source>
        <dbReference type="ARBA" id="ARBA00004651"/>
    </source>
</evidence>
<feature type="transmembrane region" description="Helical" evidence="11">
    <location>
        <begin position="59"/>
        <end position="82"/>
    </location>
</feature>
<evidence type="ECO:0000256" key="2">
    <source>
        <dbReference type="ARBA" id="ARBA00006337"/>
    </source>
</evidence>
<sequence length="451" mass="48849">MNGTLANIGLVVVFVLIGGVFAAAEISLVSLRDGQARALSTRGKRGRIVAELNEDPNRFLAAVQVGVTLAGFLSAAFGGATLSGDLTPVLVDWGIPPGVASPLALVLVTIAISYMSLVFGELVPKRLGLQRAEAFSLALGPMIDKVSKVSRPVIWVLSKSTNFVVRLLGGDPDAQKEQMSDEELRELVNAHETLGEEERRIVEDVFEAGDRQIREVMIPRTEVDFLDASTPVYRAAKDALAQPHSRYPVIRGSADDVIGFVHVRDLLDPEMANRSVRVGELSRQTLVLPWTRPLLAALADMRREGTHLAIVADEYGGTAGIVTMEDLVEELIGDIKDEYDVDEAETTRLRGGDVEVDGLLNLDDFEDETGVELPEGPYETLAGFIMARLGRVPEAGDTVDFEDHRLVVREVEGRRVARVLVTVVPPPVVLSPEAADAAREAEPEIHTDQAS</sequence>
<feature type="domain" description="CNNM transmembrane" evidence="13">
    <location>
        <begin position="1"/>
        <end position="205"/>
    </location>
</feature>
<evidence type="ECO:0000259" key="12">
    <source>
        <dbReference type="PROSITE" id="PS51371"/>
    </source>
</evidence>
<keyword evidence="4 10" id="KW-0812">Transmembrane</keyword>
<proteinExistence type="inferred from homology"/>
<evidence type="ECO:0000259" key="13">
    <source>
        <dbReference type="PROSITE" id="PS51846"/>
    </source>
</evidence>
<evidence type="ECO:0000256" key="3">
    <source>
        <dbReference type="ARBA" id="ARBA00022475"/>
    </source>
</evidence>
<evidence type="ECO:0000256" key="6">
    <source>
        <dbReference type="ARBA" id="ARBA00022989"/>
    </source>
</evidence>
<dbReference type="SUPFAM" id="SSF56176">
    <property type="entry name" value="FAD-binding/transporter-associated domain-like"/>
    <property type="match status" value="1"/>
</dbReference>
<dbReference type="PROSITE" id="PS51846">
    <property type="entry name" value="CNNM"/>
    <property type="match status" value="1"/>
</dbReference>
<dbReference type="SUPFAM" id="SSF54631">
    <property type="entry name" value="CBS-domain pair"/>
    <property type="match status" value="1"/>
</dbReference>
<evidence type="ECO:0000313" key="15">
    <source>
        <dbReference type="Proteomes" id="UP000754710"/>
    </source>
</evidence>
<feature type="domain" description="CBS" evidence="12">
    <location>
        <begin position="217"/>
        <end position="276"/>
    </location>
</feature>
<dbReference type="RefSeq" id="WP_221026167.1">
    <property type="nucleotide sequence ID" value="NZ_JAIEZQ010000003.1"/>
</dbReference>
<evidence type="ECO:0000256" key="11">
    <source>
        <dbReference type="SAM" id="Phobius"/>
    </source>
</evidence>
<comment type="similarity">
    <text evidence="2">Belongs to the UPF0053 family.</text>
</comment>
<keyword evidence="3" id="KW-1003">Cell membrane</keyword>
<comment type="caution">
    <text evidence="14">The sequence shown here is derived from an EMBL/GenBank/DDBJ whole genome shotgun (WGS) entry which is preliminary data.</text>
</comment>
<keyword evidence="7 9" id="KW-0129">CBS domain</keyword>
<dbReference type="InterPro" id="IPR046342">
    <property type="entry name" value="CBS_dom_sf"/>
</dbReference>